<gene>
    <name evidence="2" type="ORF">E1288_39865</name>
</gene>
<dbReference type="RefSeq" id="WP_165968510.1">
    <property type="nucleotide sequence ID" value="NZ_SMKW01000092.1"/>
</dbReference>
<sequence length="129" mass="13848">MTSVFVHVHTHDGDREETDRATRQLQRELLALDVDDVRPAPEEGPAPSGAKGDAVTVGTLLVDLANSAGLAALFQMIASWVSRGPGRSITVKDSDGGELTLEGGTRDQHQQLINDYLSKRPEEDGRDGS</sequence>
<dbReference type="Proteomes" id="UP000294947">
    <property type="component" value="Unassembled WGS sequence"/>
</dbReference>
<organism evidence="2 3">
    <name type="scientific">Saccharopolyspora elongata</name>
    <dbReference type="NCBI Taxonomy" id="2530387"/>
    <lineage>
        <taxon>Bacteria</taxon>
        <taxon>Bacillati</taxon>
        <taxon>Actinomycetota</taxon>
        <taxon>Actinomycetes</taxon>
        <taxon>Pseudonocardiales</taxon>
        <taxon>Pseudonocardiaceae</taxon>
        <taxon>Saccharopolyspora</taxon>
    </lineage>
</organism>
<keyword evidence="3" id="KW-1185">Reference proteome</keyword>
<evidence type="ECO:0000256" key="1">
    <source>
        <dbReference type="SAM" id="MobiDB-lite"/>
    </source>
</evidence>
<reference evidence="2 3" key="1">
    <citation type="submission" date="2019-03" db="EMBL/GenBank/DDBJ databases">
        <title>Draft genome sequences of novel Actinobacteria.</title>
        <authorList>
            <person name="Sahin N."/>
            <person name="Ay H."/>
            <person name="Saygin H."/>
        </authorList>
    </citation>
    <scope>NUCLEOTIDE SEQUENCE [LARGE SCALE GENOMIC DNA]</scope>
    <source>
        <strain evidence="2 3">7K502</strain>
    </source>
</reference>
<evidence type="ECO:0000313" key="2">
    <source>
        <dbReference type="EMBL" id="TDD37768.1"/>
    </source>
</evidence>
<dbReference type="EMBL" id="SMKW01000092">
    <property type="protein sequence ID" value="TDD37768.1"/>
    <property type="molecule type" value="Genomic_DNA"/>
</dbReference>
<dbReference type="AlphaFoldDB" id="A0A4R4Y0E4"/>
<accession>A0A4R4Y0E4</accession>
<dbReference type="Pfam" id="PF19953">
    <property type="entry name" value="EACC1"/>
    <property type="match status" value="1"/>
</dbReference>
<comment type="caution">
    <text evidence="2">The sequence shown here is derived from an EMBL/GenBank/DDBJ whole genome shotgun (WGS) entry which is preliminary data.</text>
</comment>
<evidence type="ECO:0000313" key="3">
    <source>
        <dbReference type="Proteomes" id="UP000294947"/>
    </source>
</evidence>
<name>A0A4R4Y0E4_9PSEU</name>
<protein>
    <submittedName>
        <fullName evidence="2">Uncharacterized protein</fullName>
    </submittedName>
</protein>
<dbReference type="InterPro" id="IPR045428">
    <property type="entry name" value="EACC1"/>
</dbReference>
<feature type="region of interest" description="Disordered" evidence="1">
    <location>
        <begin position="85"/>
        <end position="111"/>
    </location>
</feature>
<proteinExistence type="predicted"/>
<feature type="region of interest" description="Disordered" evidence="1">
    <location>
        <begin position="34"/>
        <end position="53"/>
    </location>
</feature>